<evidence type="ECO:0000313" key="2">
    <source>
        <dbReference type="EMBL" id="PJK16164.1"/>
    </source>
</evidence>
<feature type="transmembrane region" description="Helical" evidence="1">
    <location>
        <begin position="87"/>
        <end position="108"/>
    </location>
</feature>
<gene>
    <name evidence="2" type="ORF">CQS04_09630</name>
</gene>
<dbReference type="AlphaFoldDB" id="A0A2M9EY71"/>
<dbReference type="EMBL" id="PCGR01000003">
    <property type="protein sequence ID" value="PJK16164.1"/>
    <property type="molecule type" value="Genomic_DNA"/>
</dbReference>
<feature type="transmembrane region" description="Helical" evidence="1">
    <location>
        <begin position="30"/>
        <end position="50"/>
    </location>
</feature>
<keyword evidence="1" id="KW-1133">Transmembrane helix</keyword>
<keyword evidence="1" id="KW-0472">Membrane</keyword>
<organism evidence="2 3">
    <name type="scientific">Chryseomicrobium excrementi</name>
    <dbReference type="NCBI Taxonomy" id="2041346"/>
    <lineage>
        <taxon>Bacteria</taxon>
        <taxon>Bacillati</taxon>
        <taxon>Bacillota</taxon>
        <taxon>Bacilli</taxon>
        <taxon>Bacillales</taxon>
        <taxon>Caryophanaceae</taxon>
        <taxon>Chryseomicrobium</taxon>
    </lineage>
</organism>
<keyword evidence="1" id="KW-0812">Transmembrane</keyword>
<reference evidence="2 3" key="1">
    <citation type="submission" date="2017-10" db="EMBL/GenBank/DDBJ databases">
        <title>Draft genome of Chryseomicrobium casticus sp. nov.</title>
        <authorList>
            <person name="Chakraborty R."/>
            <person name="Saha T."/>
        </authorList>
    </citation>
    <scope>NUCLEOTIDE SEQUENCE [LARGE SCALE GENOMIC DNA]</scope>
    <source>
        <strain evidence="2 3">ET03</strain>
    </source>
</reference>
<keyword evidence="3" id="KW-1185">Reference proteome</keyword>
<name>A0A2M9EY71_9BACL</name>
<evidence type="ECO:0000313" key="3">
    <source>
        <dbReference type="Proteomes" id="UP000228680"/>
    </source>
</evidence>
<feature type="transmembrane region" description="Helical" evidence="1">
    <location>
        <begin position="62"/>
        <end position="81"/>
    </location>
</feature>
<dbReference type="Proteomes" id="UP000228680">
    <property type="component" value="Unassembled WGS sequence"/>
</dbReference>
<accession>A0A2M9EY71</accession>
<protein>
    <submittedName>
        <fullName evidence="2">DUF2178 domain-containing protein</fullName>
    </submittedName>
</protein>
<comment type="caution">
    <text evidence="2">The sequence shown here is derived from an EMBL/GenBank/DDBJ whole genome shotgun (WGS) entry which is preliminary data.</text>
</comment>
<dbReference type="OrthoDB" id="2314354at2"/>
<sequence>MDMMAENTQLLIFSSVTTWAESSNSNWNTLLMGSLLFLLIGAALVTVYYYKIGKPDERTNSIYLKSTFIMLGAIILGDFILPKEETWTIVFLVKYGIAFFACGIYLALQYHKDFSN</sequence>
<evidence type="ECO:0000256" key="1">
    <source>
        <dbReference type="SAM" id="Phobius"/>
    </source>
</evidence>
<proteinExistence type="predicted"/>